<sequence>MRNAGPVIAVLALLALAVLLAMAPWGDSRFDRSPLGVRGLELWLKAKGVDVVRSNPRLKPNASDMSIRVLPLPGTDSADQPETQLEPWVLEEKLYEMPTLVVLPKWKDGLAKEGIARGAMLIPDADAQSPLSQMYLDDVTIIRLGARFEQVGLALDDSQPHKVALYRAQLFDRASLPDHCTELAGLPPGALLISCDPDFKVWVLSDPDLINNHGLSLAENAAFAVSMIAQLRGPEDRRPIYLDTDPTLLTESGEEDEGRSYERSASDLARLLDYPLSVIWAAALLVTAIAFWRGAYRFGPPQTGGEAANDVSRTAAIEAVARLLRLSGNDGRLTAQFVHDLLADKTVQVFGPGSADAAGIERLFDRLARRDARAADALRTVSRSLMEQGPTMSRAELHRNLHTFKELLGSTDLGSR</sequence>
<dbReference type="STRING" id="69279.BG36_15185"/>
<reference evidence="2 4" key="2">
    <citation type="submission" date="2019-03" db="EMBL/GenBank/DDBJ databases">
        <title>Genomic Encyclopedia of Type Strains, Phase IV (KMG-IV): sequencing the most valuable type-strain genomes for metagenomic binning, comparative biology and taxonomic classification.</title>
        <authorList>
            <person name="Goeker M."/>
        </authorList>
    </citation>
    <scope>NUCLEOTIDE SEQUENCE [LARGE SCALE GENOMIC DNA]</scope>
    <source>
        <strain evidence="2 4">DSM 11603</strain>
    </source>
</reference>
<dbReference type="Proteomes" id="UP000294958">
    <property type="component" value="Unassembled WGS sequence"/>
</dbReference>
<dbReference type="EMBL" id="JENY01000031">
    <property type="protein sequence ID" value="EXL02425.1"/>
    <property type="molecule type" value="Genomic_DNA"/>
</dbReference>
<evidence type="ECO:0008006" key="5">
    <source>
        <dbReference type="Google" id="ProtNLM"/>
    </source>
</evidence>
<gene>
    <name evidence="1" type="ORF">BG36_15185</name>
    <name evidence="2" type="ORF">DES43_12568</name>
</gene>
<proteinExistence type="predicted"/>
<evidence type="ECO:0000313" key="2">
    <source>
        <dbReference type="EMBL" id="TDR32938.1"/>
    </source>
</evidence>
<protein>
    <recommendedName>
        <fullName evidence="5">DUF4350 domain-containing protein</fullName>
    </recommendedName>
</protein>
<dbReference type="OrthoDB" id="7198805at2"/>
<keyword evidence="4" id="KW-1185">Reference proteome</keyword>
<accession>A0A011V1W0</accession>
<dbReference type="eggNOG" id="ENOG502ZSFJ">
    <property type="taxonomic scope" value="Bacteria"/>
</dbReference>
<reference evidence="1 3" key="1">
    <citation type="submission" date="2014-02" db="EMBL/GenBank/DDBJ databases">
        <title>Aquamicrobium defluvii Genome sequencing.</title>
        <authorList>
            <person name="Wang X."/>
        </authorList>
    </citation>
    <scope>NUCLEOTIDE SEQUENCE [LARGE SCALE GENOMIC DNA]</scope>
    <source>
        <strain evidence="1 3">W13Z1</strain>
    </source>
</reference>
<dbReference type="Proteomes" id="UP000019849">
    <property type="component" value="Unassembled WGS sequence"/>
</dbReference>
<name>A0A011V1W0_9HYPH</name>
<evidence type="ECO:0000313" key="3">
    <source>
        <dbReference type="Proteomes" id="UP000019849"/>
    </source>
</evidence>
<organism evidence="1 3">
    <name type="scientific">Aquamicrobium defluvii</name>
    <dbReference type="NCBI Taxonomy" id="69279"/>
    <lineage>
        <taxon>Bacteria</taxon>
        <taxon>Pseudomonadati</taxon>
        <taxon>Pseudomonadota</taxon>
        <taxon>Alphaproteobacteria</taxon>
        <taxon>Hyphomicrobiales</taxon>
        <taxon>Phyllobacteriaceae</taxon>
        <taxon>Aquamicrobium</taxon>
    </lineage>
</organism>
<dbReference type="PATRIC" id="fig|69279.3.peg.4099"/>
<dbReference type="AlphaFoldDB" id="A0A011V1W0"/>
<comment type="caution">
    <text evidence="1">The sequence shown here is derived from an EMBL/GenBank/DDBJ whole genome shotgun (WGS) entry which is preliminary data.</text>
</comment>
<dbReference type="EMBL" id="SNZF01000025">
    <property type="protein sequence ID" value="TDR32938.1"/>
    <property type="molecule type" value="Genomic_DNA"/>
</dbReference>
<evidence type="ECO:0000313" key="1">
    <source>
        <dbReference type="EMBL" id="EXL02425.1"/>
    </source>
</evidence>
<evidence type="ECO:0000313" key="4">
    <source>
        <dbReference type="Proteomes" id="UP000294958"/>
    </source>
</evidence>
<dbReference type="HOGENOM" id="CLU_588999_0_0_5"/>
<dbReference type="RefSeq" id="WP_035031252.1">
    <property type="nucleotide sequence ID" value="NZ_KK073903.1"/>
</dbReference>